<feature type="domain" description="Major facilitator superfamily (MFS) profile" evidence="7">
    <location>
        <begin position="8"/>
        <end position="408"/>
    </location>
</feature>
<dbReference type="GO" id="GO:0016020">
    <property type="term" value="C:membrane"/>
    <property type="evidence" value="ECO:0007669"/>
    <property type="project" value="UniProtKB-SubCell"/>
</dbReference>
<dbReference type="InterPro" id="IPR020846">
    <property type="entry name" value="MFS_dom"/>
</dbReference>
<proteinExistence type="predicted"/>
<evidence type="ECO:0000313" key="9">
    <source>
        <dbReference type="EMBL" id="CAE0293796.1"/>
    </source>
</evidence>
<dbReference type="Gene3D" id="1.20.1250.20">
    <property type="entry name" value="MFS general substrate transporter like domains"/>
    <property type="match status" value="1"/>
</dbReference>
<gene>
    <name evidence="8" type="ORF">SELO1098_LOCUS22643</name>
    <name evidence="9" type="ORF">SELO1098_LOCUS22648</name>
</gene>
<dbReference type="GO" id="GO:0022857">
    <property type="term" value="F:transmembrane transporter activity"/>
    <property type="evidence" value="ECO:0007669"/>
    <property type="project" value="InterPro"/>
</dbReference>
<feature type="transmembrane region" description="Helical" evidence="6">
    <location>
        <begin position="133"/>
        <end position="157"/>
    </location>
</feature>
<dbReference type="PROSITE" id="PS50850">
    <property type="entry name" value="MFS"/>
    <property type="match status" value="1"/>
</dbReference>
<name>A0A7S3MB15_9STRA</name>
<keyword evidence="2" id="KW-0813">Transport</keyword>
<organism evidence="8">
    <name type="scientific">Spumella elongata</name>
    <dbReference type="NCBI Taxonomy" id="89044"/>
    <lineage>
        <taxon>Eukaryota</taxon>
        <taxon>Sar</taxon>
        <taxon>Stramenopiles</taxon>
        <taxon>Ochrophyta</taxon>
        <taxon>Chrysophyceae</taxon>
        <taxon>Chromulinales</taxon>
        <taxon>Chromulinaceae</taxon>
        <taxon>Spumella</taxon>
    </lineage>
</organism>
<feature type="transmembrane region" description="Helical" evidence="6">
    <location>
        <begin position="225"/>
        <end position="251"/>
    </location>
</feature>
<evidence type="ECO:0000313" key="8">
    <source>
        <dbReference type="EMBL" id="CAE0293791.1"/>
    </source>
</evidence>
<dbReference type="PANTHER" id="PTHR23504:SF1">
    <property type="entry name" value="GH21943P-RELATED"/>
    <property type="match status" value="1"/>
</dbReference>
<feature type="transmembrane region" description="Helical" evidence="6">
    <location>
        <begin position="263"/>
        <end position="285"/>
    </location>
</feature>
<feature type="transmembrane region" description="Helical" evidence="6">
    <location>
        <begin position="75"/>
        <end position="93"/>
    </location>
</feature>
<accession>A0A7S3MB15</accession>
<dbReference type="AlphaFoldDB" id="A0A7S3MB15"/>
<dbReference type="PRINTS" id="PR01035">
    <property type="entry name" value="TCRTETA"/>
</dbReference>
<feature type="transmembrane region" description="Helical" evidence="6">
    <location>
        <begin position="163"/>
        <end position="181"/>
    </location>
</feature>
<evidence type="ECO:0000256" key="6">
    <source>
        <dbReference type="SAM" id="Phobius"/>
    </source>
</evidence>
<dbReference type="Pfam" id="PF07690">
    <property type="entry name" value="MFS_1"/>
    <property type="match status" value="1"/>
</dbReference>
<dbReference type="InterPro" id="IPR001958">
    <property type="entry name" value="Tet-R_TetA/multi-R_MdtG-like"/>
</dbReference>
<keyword evidence="3 6" id="KW-0812">Transmembrane</keyword>
<feature type="transmembrane region" description="Helical" evidence="6">
    <location>
        <begin position="292"/>
        <end position="310"/>
    </location>
</feature>
<keyword evidence="4 6" id="KW-1133">Transmembrane helix</keyword>
<sequence>MVLKSKVAYTMILPVLFLEYLAVSLVRSLIPGMIVDSFGKYSYLAVGIMETMKGLLAFVSSPLFGKLSDKIGRKYCLLVTVLGTTLPVLFLAFTTNMYIYGIMLAISGLFSATFTLTFAYISDCVDSKQRAPAYGIALATFGLSFTVGPIAGSYIAADFGEQSVFLMALLLVLANVMYIVLKLPETAKLVNSEEQAYEKFGVAMEYIPNSWKFAETFKIFSADPFMWNLATIVFIYYTAVWAIVSTLMVYITRHLAFSPLQLGWLLSAYGLATMFSEGILVRIIVPRIGELNSMRLGLIAFSLQCLLVAVSTNPGWIFLSVLFSMGANLFYPAVSSLVSKVVSEDSQGEALGALNGIKALTEGFGPLFFGGLMSLFEHSSQPGAPFILATMLSLWAFLHCFELPPEGDMYTLKLDAHRKGREEGMGLLYNDTDVEDLYE</sequence>
<feature type="transmembrane region" description="Helical" evidence="6">
    <location>
        <begin position="7"/>
        <end position="30"/>
    </location>
</feature>
<comment type="subcellular location">
    <subcellularLocation>
        <location evidence="1">Membrane</location>
        <topology evidence="1">Multi-pass membrane protein</topology>
    </subcellularLocation>
</comment>
<feature type="transmembrane region" description="Helical" evidence="6">
    <location>
        <begin position="99"/>
        <end position="121"/>
    </location>
</feature>
<protein>
    <recommendedName>
        <fullName evidence="7">Major facilitator superfamily (MFS) profile domain-containing protein</fullName>
    </recommendedName>
</protein>
<dbReference type="InterPro" id="IPR011701">
    <property type="entry name" value="MFS"/>
</dbReference>
<dbReference type="EMBL" id="HBIC01044225">
    <property type="protein sequence ID" value="CAE0293796.1"/>
    <property type="molecule type" value="Transcribed_RNA"/>
</dbReference>
<evidence type="ECO:0000256" key="1">
    <source>
        <dbReference type="ARBA" id="ARBA00004141"/>
    </source>
</evidence>
<dbReference type="InterPro" id="IPR036259">
    <property type="entry name" value="MFS_trans_sf"/>
</dbReference>
<feature type="transmembrane region" description="Helical" evidence="6">
    <location>
        <begin position="42"/>
        <end position="63"/>
    </location>
</feature>
<keyword evidence="5 6" id="KW-0472">Membrane</keyword>
<dbReference type="PANTHER" id="PTHR23504">
    <property type="entry name" value="MAJOR FACILITATOR SUPERFAMILY DOMAIN-CONTAINING PROTEIN 10"/>
    <property type="match status" value="1"/>
</dbReference>
<reference evidence="8" key="1">
    <citation type="submission" date="2021-01" db="EMBL/GenBank/DDBJ databases">
        <authorList>
            <person name="Corre E."/>
            <person name="Pelletier E."/>
            <person name="Niang G."/>
            <person name="Scheremetjew M."/>
            <person name="Finn R."/>
            <person name="Kale V."/>
            <person name="Holt S."/>
            <person name="Cochrane G."/>
            <person name="Meng A."/>
            <person name="Brown T."/>
            <person name="Cohen L."/>
        </authorList>
    </citation>
    <scope>NUCLEOTIDE SEQUENCE</scope>
    <source>
        <strain evidence="8">CCAP 955/1</strain>
    </source>
</reference>
<dbReference type="EMBL" id="HBIC01044213">
    <property type="protein sequence ID" value="CAE0293791.1"/>
    <property type="molecule type" value="Transcribed_RNA"/>
</dbReference>
<evidence type="ECO:0000259" key="7">
    <source>
        <dbReference type="PROSITE" id="PS50850"/>
    </source>
</evidence>
<evidence type="ECO:0000256" key="2">
    <source>
        <dbReference type="ARBA" id="ARBA00022448"/>
    </source>
</evidence>
<dbReference type="SUPFAM" id="SSF103473">
    <property type="entry name" value="MFS general substrate transporter"/>
    <property type="match status" value="1"/>
</dbReference>
<evidence type="ECO:0000256" key="3">
    <source>
        <dbReference type="ARBA" id="ARBA00022692"/>
    </source>
</evidence>
<evidence type="ECO:0000256" key="4">
    <source>
        <dbReference type="ARBA" id="ARBA00022989"/>
    </source>
</evidence>
<evidence type="ECO:0000256" key="5">
    <source>
        <dbReference type="ARBA" id="ARBA00023136"/>
    </source>
</evidence>